<feature type="non-terminal residue" evidence="1">
    <location>
        <position position="1"/>
    </location>
</feature>
<accession>A0A2P5E6F4</accession>
<reference evidence="2" key="1">
    <citation type="submission" date="2016-06" db="EMBL/GenBank/DDBJ databases">
        <title>Parallel loss of symbiosis genes in relatives of nitrogen-fixing non-legume Parasponia.</title>
        <authorList>
            <person name="Van Velzen R."/>
            <person name="Holmer R."/>
            <person name="Bu F."/>
            <person name="Rutten L."/>
            <person name="Van Zeijl A."/>
            <person name="Liu W."/>
            <person name="Santuari L."/>
            <person name="Cao Q."/>
            <person name="Sharma T."/>
            <person name="Shen D."/>
            <person name="Roswanjaya Y."/>
            <person name="Wardhani T."/>
            <person name="Kalhor M.S."/>
            <person name="Jansen J."/>
            <person name="Van den Hoogen J."/>
            <person name="Gungor B."/>
            <person name="Hartog M."/>
            <person name="Hontelez J."/>
            <person name="Verver J."/>
            <person name="Yang W.-C."/>
            <person name="Schijlen E."/>
            <person name="Repin R."/>
            <person name="Schilthuizen M."/>
            <person name="Schranz E."/>
            <person name="Heidstra R."/>
            <person name="Miyata K."/>
            <person name="Fedorova E."/>
            <person name="Kohlen W."/>
            <person name="Bisseling T."/>
            <person name="Smit S."/>
            <person name="Geurts R."/>
        </authorList>
    </citation>
    <scope>NUCLEOTIDE SEQUENCE [LARGE SCALE GENOMIC DNA]</scope>
    <source>
        <strain evidence="2">cv. RG33-2</strain>
    </source>
</reference>
<dbReference type="EMBL" id="JXTC01000224">
    <property type="protein sequence ID" value="PON81105.1"/>
    <property type="molecule type" value="Genomic_DNA"/>
</dbReference>
<organism evidence="1 2">
    <name type="scientific">Trema orientale</name>
    <name type="common">Charcoal tree</name>
    <name type="synonym">Celtis orientalis</name>
    <dbReference type="NCBI Taxonomy" id="63057"/>
    <lineage>
        <taxon>Eukaryota</taxon>
        <taxon>Viridiplantae</taxon>
        <taxon>Streptophyta</taxon>
        <taxon>Embryophyta</taxon>
        <taxon>Tracheophyta</taxon>
        <taxon>Spermatophyta</taxon>
        <taxon>Magnoliopsida</taxon>
        <taxon>eudicotyledons</taxon>
        <taxon>Gunneridae</taxon>
        <taxon>Pentapetalae</taxon>
        <taxon>rosids</taxon>
        <taxon>fabids</taxon>
        <taxon>Rosales</taxon>
        <taxon>Cannabaceae</taxon>
        <taxon>Trema</taxon>
    </lineage>
</organism>
<proteinExistence type="predicted"/>
<dbReference type="InParanoid" id="A0A2P5E6F4"/>
<sequence>KVGCEQGVALDCLSFDGWNDGTVAGANYCRQIQNWMFVVMKLAMARMDGDNANQIGFNESHRKYAFANEELRCSGVLVQRSLARQNVDDGGW</sequence>
<dbReference type="AlphaFoldDB" id="A0A2P5E6F4"/>
<evidence type="ECO:0000313" key="2">
    <source>
        <dbReference type="Proteomes" id="UP000237000"/>
    </source>
</evidence>
<dbReference type="Proteomes" id="UP000237000">
    <property type="component" value="Unassembled WGS sequence"/>
</dbReference>
<protein>
    <submittedName>
        <fullName evidence="1">Uncharacterized protein</fullName>
    </submittedName>
</protein>
<comment type="caution">
    <text evidence="1">The sequence shown here is derived from an EMBL/GenBank/DDBJ whole genome shotgun (WGS) entry which is preliminary data.</text>
</comment>
<evidence type="ECO:0000313" key="1">
    <source>
        <dbReference type="EMBL" id="PON81105.1"/>
    </source>
</evidence>
<dbReference type="OrthoDB" id="10424722at2759"/>
<keyword evidence="2" id="KW-1185">Reference proteome</keyword>
<gene>
    <name evidence="1" type="ORF">TorRG33x02_230640</name>
</gene>
<name>A0A2P5E6F4_TREOI</name>